<evidence type="ECO:0000256" key="1">
    <source>
        <dbReference type="SAM" id="Phobius"/>
    </source>
</evidence>
<feature type="transmembrane region" description="Helical" evidence="1">
    <location>
        <begin position="103"/>
        <end position="121"/>
    </location>
</feature>
<proteinExistence type="predicted"/>
<dbReference type="OrthoDB" id="10010954at2759"/>
<keyword evidence="1" id="KW-0812">Transmembrane</keyword>
<dbReference type="EMBL" id="MU128967">
    <property type="protein sequence ID" value="KAF9513914.1"/>
    <property type="molecule type" value="Genomic_DNA"/>
</dbReference>
<evidence type="ECO:0000313" key="2">
    <source>
        <dbReference type="EMBL" id="KAF9513914.1"/>
    </source>
</evidence>
<keyword evidence="1" id="KW-1133">Transmembrane helix</keyword>
<sequence length="122" mass="13956">MGHSFSETLNGPNTSWTKEDAAGLSDHVLNRSVDIYTQTIVPTTIAWYSVHPSYSSFSFFALPRWSNSRSSGVRRIMPSFLKTSAPPLYLFELSYRHSMRLPLSLHHICTLFVIILLFSPYR</sequence>
<dbReference type="Proteomes" id="UP000886523">
    <property type="component" value="Unassembled WGS sequence"/>
</dbReference>
<organism evidence="2 3">
    <name type="scientific">Hydnum rufescens UP504</name>
    <dbReference type="NCBI Taxonomy" id="1448309"/>
    <lineage>
        <taxon>Eukaryota</taxon>
        <taxon>Fungi</taxon>
        <taxon>Dikarya</taxon>
        <taxon>Basidiomycota</taxon>
        <taxon>Agaricomycotina</taxon>
        <taxon>Agaricomycetes</taxon>
        <taxon>Cantharellales</taxon>
        <taxon>Hydnaceae</taxon>
        <taxon>Hydnum</taxon>
    </lineage>
</organism>
<reference evidence="2" key="1">
    <citation type="journal article" date="2020" name="Nat. Commun.">
        <title>Large-scale genome sequencing of mycorrhizal fungi provides insights into the early evolution of symbiotic traits.</title>
        <authorList>
            <person name="Miyauchi S."/>
            <person name="Kiss E."/>
            <person name="Kuo A."/>
            <person name="Drula E."/>
            <person name="Kohler A."/>
            <person name="Sanchez-Garcia M."/>
            <person name="Morin E."/>
            <person name="Andreopoulos B."/>
            <person name="Barry K.W."/>
            <person name="Bonito G."/>
            <person name="Buee M."/>
            <person name="Carver A."/>
            <person name="Chen C."/>
            <person name="Cichocki N."/>
            <person name="Clum A."/>
            <person name="Culley D."/>
            <person name="Crous P.W."/>
            <person name="Fauchery L."/>
            <person name="Girlanda M."/>
            <person name="Hayes R.D."/>
            <person name="Keri Z."/>
            <person name="LaButti K."/>
            <person name="Lipzen A."/>
            <person name="Lombard V."/>
            <person name="Magnuson J."/>
            <person name="Maillard F."/>
            <person name="Murat C."/>
            <person name="Nolan M."/>
            <person name="Ohm R.A."/>
            <person name="Pangilinan J."/>
            <person name="Pereira M.F."/>
            <person name="Perotto S."/>
            <person name="Peter M."/>
            <person name="Pfister S."/>
            <person name="Riley R."/>
            <person name="Sitrit Y."/>
            <person name="Stielow J.B."/>
            <person name="Szollosi G."/>
            <person name="Zifcakova L."/>
            <person name="Stursova M."/>
            <person name="Spatafora J.W."/>
            <person name="Tedersoo L."/>
            <person name="Vaario L.M."/>
            <person name="Yamada A."/>
            <person name="Yan M."/>
            <person name="Wang P."/>
            <person name="Xu J."/>
            <person name="Bruns T."/>
            <person name="Baldrian P."/>
            <person name="Vilgalys R."/>
            <person name="Dunand C."/>
            <person name="Henrissat B."/>
            <person name="Grigoriev I.V."/>
            <person name="Hibbett D."/>
            <person name="Nagy L.G."/>
            <person name="Martin F.M."/>
        </authorList>
    </citation>
    <scope>NUCLEOTIDE SEQUENCE</scope>
    <source>
        <strain evidence="2">UP504</strain>
    </source>
</reference>
<keyword evidence="1" id="KW-0472">Membrane</keyword>
<evidence type="ECO:0000313" key="3">
    <source>
        <dbReference type="Proteomes" id="UP000886523"/>
    </source>
</evidence>
<protein>
    <submittedName>
        <fullName evidence="2">Uncharacterized protein</fullName>
    </submittedName>
</protein>
<accession>A0A9P6AY26</accession>
<comment type="caution">
    <text evidence="2">The sequence shown here is derived from an EMBL/GenBank/DDBJ whole genome shotgun (WGS) entry which is preliminary data.</text>
</comment>
<dbReference type="AlphaFoldDB" id="A0A9P6AY26"/>
<name>A0A9P6AY26_9AGAM</name>
<keyword evidence="3" id="KW-1185">Reference proteome</keyword>
<gene>
    <name evidence="2" type="ORF">BS47DRAFT_911984</name>
</gene>